<dbReference type="Gene3D" id="3.30.1240.10">
    <property type="match status" value="1"/>
</dbReference>
<dbReference type="SUPFAM" id="SSF56784">
    <property type="entry name" value="HAD-like"/>
    <property type="match status" value="1"/>
</dbReference>
<dbReference type="RefSeq" id="WP_207703180.1">
    <property type="nucleotide sequence ID" value="NZ_JAFREL020000008.1"/>
</dbReference>
<evidence type="ECO:0000313" key="1">
    <source>
        <dbReference type="EMBL" id="MEO1773236.1"/>
    </source>
</evidence>
<accession>A0ABV0EX71</accession>
<protein>
    <recommendedName>
        <fullName evidence="3">HAD superfamily hydrolase</fullName>
    </recommendedName>
</protein>
<dbReference type="InterPro" id="IPR006379">
    <property type="entry name" value="HAD-SF_hydro_IIB"/>
</dbReference>
<dbReference type="SFLD" id="SFLDS00003">
    <property type="entry name" value="Haloacid_Dehalogenase"/>
    <property type="match status" value="1"/>
</dbReference>
<evidence type="ECO:0000313" key="2">
    <source>
        <dbReference type="Proteomes" id="UP000664357"/>
    </source>
</evidence>
<dbReference type="SFLD" id="SFLDG01140">
    <property type="entry name" value="C2.B:_Phosphomannomutase_and_P"/>
    <property type="match status" value="1"/>
</dbReference>
<sequence length="258" mass="28956">MIKGIVFFDLDGTLLDKRSHLNTANREALFKLTENGYLPVVVTGRAPWEIRELTAGGDIHSYIGLNGQIVFNQKIVYQSTIEKEIIEEVVLLSNRLNHPLAFYGKETSKITAIDEAAVRLYQLDNAALPEIMPTFYRKEDVLMLYLFSKDEEKDQLYQTLFGNYLTIIRDTPFSVAMTAIGNSKKTGIKNLMNSLSLKESVPTYAFGDGNNDLPMFEAVDYRIAMGNGTDKIKKAADFVTKSNEDGGIIHGLHHLNLI</sequence>
<dbReference type="PANTHER" id="PTHR10000">
    <property type="entry name" value="PHOSPHOSERINE PHOSPHATASE"/>
    <property type="match status" value="1"/>
</dbReference>
<dbReference type="NCBIfam" id="TIGR01484">
    <property type="entry name" value="HAD-SF-IIB"/>
    <property type="match status" value="1"/>
</dbReference>
<dbReference type="InterPro" id="IPR036412">
    <property type="entry name" value="HAD-like_sf"/>
</dbReference>
<reference evidence="1 2" key="1">
    <citation type="submission" date="2021-03" db="EMBL/GenBank/DDBJ databases">
        <authorList>
            <person name="Gilmore M.S."/>
            <person name="Schwartzman J."/>
            <person name="Van Tyne D."/>
            <person name="Martin M."/>
            <person name="Earl A.M."/>
            <person name="Manson A.L."/>
            <person name="Straub T."/>
            <person name="Salamzade R."/>
            <person name="Saavedra J."/>
            <person name="Lebreton F."/>
            <person name="Prichula J."/>
            <person name="Schaufler K."/>
            <person name="Gaca A."/>
            <person name="Sgardioli B."/>
            <person name="Wagenaar J."/>
            <person name="Strong T."/>
        </authorList>
    </citation>
    <scope>NUCLEOTIDE SEQUENCE [LARGE SCALE GENOMIC DNA]</scope>
    <source>
        <strain evidence="1 2">665A</strain>
    </source>
</reference>
<name>A0ABV0EX71_9ENTE</name>
<reference evidence="1 2" key="2">
    <citation type="submission" date="2024-02" db="EMBL/GenBank/DDBJ databases">
        <title>The Genome Sequence of Enterococcus sp. DIV0159.</title>
        <authorList>
            <person name="Earl A."/>
            <person name="Manson A."/>
            <person name="Gilmore M."/>
            <person name="Sanders J."/>
            <person name="Shea T."/>
            <person name="Howe W."/>
            <person name="Livny J."/>
            <person name="Cuomo C."/>
            <person name="Neafsey D."/>
            <person name="Birren B."/>
        </authorList>
    </citation>
    <scope>NUCLEOTIDE SEQUENCE [LARGE SCALE GENOMIC DNA]</scope>
    <source>
        <strain evidence="1 2">665A</strain>
    </source>
</reference>
<dbReference type="Pfam" id="PF08282">
    <property type="entry name" value="Hydrolase_3"/>
    <property type="match status" value="1"/>
</dbReference>
<dbReference type="InterPro" id="IPR023214">
    <property type="entry name" value="HAD_sf"/>
</dbReference>
<organism evidence="1 2">
    <name type="scientific">Candidatus Enterococcus ferrettii</name>
    <dbReference type="NCBI Taxonomy" id="2815324"/>
    <lineage>
        <taxon>Bacteria</taxon>
        <taxon>Bacillati</taxon>
        <taxon>Bacillota</taxon>
        <taxon>Bacilli</taxon>
        <taxon>Lactobacillales</taxon>
        <taxon>Enterococcaceae</taxon>
        <taxon>Enterococcus</taxon>
    </lineage>
</organism>
<dbReference type="EMBL" id="JAFREL020000008">
    <property type="protein sequence ID" value="MEO1773236.1"/>
    <property type="molecule type" value="Genomic_DNA"/>
</dbReference>
<keyword evidence="2" id="KW-1185">Reference proteome</keyword>
<gene>
    <name evidence="1" type="ORF">JZO67_005220</name>
</gene>
<dbReference type="InterPro" id="IPR000150">
    <property type="entry name" value="Cof"/>
</dbReference>
<dbReference type="Gene3D" id="3.40.50.1000">
    <property type="entry name" value="HAD superfamily/HAD-like"/>
    <property type="match status" value="1"/>
</dbReference>
<proteinExistence type="predicted"/>
<comment type="caution">
    <text evidence="1">The sequence shown here is derived from an EMBL/GenBank/DDBJ whole genome shotgun (WGS) entry which is preliminary data.</text>
</comment>
<dbReference type="PANTHER" id="PTHR10000:SF25">
    <property type="entry name" value="PHOSPHATASE YKRA-RELATED"/>
    <property type="match status" value="1"/>
</dbReference>
<evidence type="ECO:0008006" key="3">
    <source>
        <dbReference type="Google" id="ProtNLM"/>
    </source>
</evidence>
<dbReference type="NCBIfam" id="TIGR00099">
    <property type="entry name" value="Cof-subfamily"/>
    <property type="match status" value="1"/>
</dbReference>
<dbReference type="Proteomes" id="UP000664357">
    <property type="component" value="Unassembled WGS sequence"/>
</dbReference>